<dbReference type="Proteomes" id="UP000059680">
    <property type="component" value="Chromosome 3"/>
</dbReference>
<accession>A0A0P0W044</accession>
<dbReference type="PaxDb" id="39947-A0A0P0W044"/>
<dbReference type="EMBL" id="AP014959">
    <property type="protein sequence ID" value="BAS85215.1"/>
    <property type="molecule type" value="Genomic_DNA"/>
</dbReference>
<keyword evidence="3" id="KW-1185">Reference proteome</keyword>
<dbReference type="AlphaFoldDB" id="A0A0P0W044"/>
<gene>
    <name evidence="2" type="ordered locus">Os03g0604432</name>
    <name evidence="2" type="ORF">OSNPB_030604432</name>
</gene>
<proteinExistence type="predicted"/>
<reference evidence="2 3" key="3">
    <citation type="journal article" date="2013" name="Rice">
        <title>Improvement of the Oryza sativa Nipponbare reference genome using next generation sequence and optical map data.</title>
        <authorList>
            <person name="Kawahara Y."/>
            <person name="de la Bastide M."/>
            <person name="Hamilton J.P."/>
            <person name="Kanamori H."/>
            <person name="McCombie W.R."/>
            <person name="Ouyang S."/>
            <person name="Schwartz D.C."/>
            <person name="Tanaka T."/>
            <person name="Wu J."/>
            <person name="Zhou S."/>
            <person name="Childs K.L."/>
            <person name="Davidson R.M."/>
            <person name="Lin H."/>
            <person name="Quesada-Ocampo L."/>
            <person name="Vaillancourt B."/>
            <person name="Sakai H."/>
            <person name="Lee S.S."/>
            <person name="Kim J."/>
            <person name="Numa H."/>
            <person name="Itoh T."/>
            <person name="Buell C.R."/>
            <person name="Matsumoto T."/>
        </authorList>
    </citation>
    <scope>NUCLEOTIDE SEQUENCE [LARGE SCALE GENOMIC DNA]</scope>
    <source>
        <strain evidence="3">cv. Nipponbare</strain>
    </source>
</reference>
<reference evidence="3" key="1">
    <citation type="journal article" date="2005" name="Nature">
        <title>The map-based sequence of the rice genome.</title>
        <authorList>
            <consortium name="International rice genome sequencing project (IRGSP)"/>
            <person name="Matsumoto T."/>
            <person name="Wu J."/>
            <person name="Kanamori H."/>
            <person name="Katayose Y."/>
            <person name="Fujisawa M."/>
            <person name="Namiki N."/>
            <person name="Mizuno H."/>
            <person name="Yamamoto K."/>
            <person name="Antonio B.A."/>
            <person name="Baba T."/>
            <person name="Sakata K."/>
            <person name="Nagamura Y."/>
            <person name="Aoki H."/>
            <person name="Arikawa K."/>
            <person name="Arita K."/>
            <person name="Bito T."/>
            <person name="Chiden Y."/>
            <person name="Fujitsuka N."/>
            <person name="Fukunaka R."/>
            <person name="Hamada M."/>
            <person name="Harada C."/>
            <person name="Hayashi A."/>
            <person name="Hijishita S."/>
            <person name="Honda M."/>
            <person name="Hosokawa S."/>
            <person name="Ichikawa Y."/>
            <person name="Idonuma A."/>
            <person name="Iijima M."/>
            <person name="Ikeda M."/>
            <person name="Ikeno M."/>
            <person name="Ito K."/>
            <person name="Ito S."/>
            <person name="Ito T."/>
            <person name="Ito Y."/>
            <person name="Ito Y."/>
            <person name="Iwabuchi A."/>
            <person name="Kamiya K."/>
            <person name="Karasawa W."/>
            <person name="Kurita K."/>
            <person name="Katagiri S."/>
            <person name="Kikuta A."/>
            <person name="Kobayashi H."/>
            <person name="Kobayashi N."/>
            <person name="Machita K."/>
            <person name="Maehara T."/>
            <person name="Masukawa M."/>
            <person name="Mizubayashi T."/>
            <person name="Mukai Y."/>
            <person name="Nagasaki H."/>
            <person name="Nagata Y."/>
            <person name="Naito S."/>
            <person name="Nakashima M."/>
            <person name="Nakama Y."/>
            <person name="Nakamichi Y."/>
            <person name="Nakamura M."/>
            <person name="Meguro A."/>
            <person name="Negishi M."/>
            <person name="Ohta I."/>
            <person name="Ohta T."/>
            <person name="Okamoto M."/>
            <person name="Ono N."/>
            <person name="Saji S."/>
            <person name="Sakaguchi M."/>
            <person name="Sakai K."/>
            <person name="Shibata M."/>
            <person name="Shimokawa T."/>
            <person name="Song J."/>
            <person name="Takazaki Y."/>
            <person name="Terasawa K."/>
            <person name="Tsugane M."/>
            <person name="Tsuji K."/>
            <person name="Ueda S."/>
            <person name="Waki K."/>
            <person name="Yamagata H."/>
            <person name="Yamamoto M."/>
            <person name="Yamamoto S."/>
            <person name="Yamane H."/>
            <person name="Yoshiki S."/>
            <person name="Yoshihara R."/>
            <person name="Yukawa K."/>
            <person name="Zhong H."/>
            <person name="Yano M."/>
            <person name="Yuan Q."/>
            <person name="Ouyang S."/>
            <person name="Liu J."/>
            <person name="Jones K.M."/>
            <person name="Gansberger K."/>
            <person name="Moffat K."/>
            <person name="Hill J."/>
            <person name="Bera J."/>
            <person name="Fadrosh D."/>
            <person name="Jin S."/>
            <person name="Johri S."/>
            <person name="Kim M."/>
            <person name="Overton L."/>
            <person name="Reardon M."/>
            <person name="Tsitrin T."/>
            <person name="Vuong H."/>
            <person name="Weaver B."/>
            <person name="Ciecko A."/>
            <person name="Tallon L."/>
            <person name="Jackson J."/>
            <person name="Pai G."/>
            <person name="Aken S.V."/>
            <person name="Utterback T."/>
            <person name="Reidmuller S."/>
            <person name="Feldblyum T."/>
            <person name="Hsiao J."/>
            <person name="Zismann V."/>
            <person name="Iobst S."/>
            <person name="de Vazeille A.R."/>
            <person name="Buell C.R."/>
            <person name="Ying K."/>
            <person name="Li Y."/>
            <person name="Lu T."/>
            <person name="Huang Y."/>
            <person name="Zhao Q."/>
            <person name="Feng Q."/>
            <person name="Zhang L."/>
            <person name="Zhu J."/>
            <person name="Weng Q."/>
            <person name="Mu J."/>
            <person name="Lu Y."/>
            <person name="Fan D."/>
            <person name="Liu Y."/>
            <person name="Guan J."/>
            <person name="Zhang Y."/>
            <person name="Yu S."/>
            <person name="Liu X."/>
            <person name="Zhang Y."/>
            <person name="Hong G."/>
            <person name="Han B."/>
            <person name="Choisne N."/>
            <person name="Demange N."/>
            <person name="Orjeda G."/>
            <person name="Samain S."/>
            <person name="Cattolico L."/>
            <person name="Pelletier E."/>
            <person name="Couloux A."/>
            <person name="Segurens B."/>
            <person name="Wincker P."/>
            <person name="D'Hont A."/>
            <person name="Scarpelli C."/>
            <person name="Weissenbach J."/>
            <person name="Salanoubat M."/>
            <person name="Quetier F."/>
            <person name="Yu Y."/>
            <person name="Kim H.R."/>
            <person name="Rambo T."/>
            <person name="Currie J."/>
            <person name="Collura K."/>
            <person name="Luo M."/>
            <person name="Yang T."/>
            <person name="Ammiraju J.S.S."/>
            <person name="Engler F."/>
            <person name="Soderlund C."/>
            <person name="Wing R.A."/>
            <person name="Palmer L.E."/>
            <person name="de la Bastide M."/>
            <person name="Spiegel L."/>
            <person name="Nascimento L."/>
            <person name="Zutavern T."/>
            <person name="O'Shaughnessy A."/>
            <person name="Dike S."/>
            <person name="Dedhia N."/>
            <person name="Preston R."/>
            <person name="Balija V."/>
            <person name="McCombie W.R."/>
            <person name="Chow T."/>
            <person name="Chen H."/>
            <person name="Chung M."/>
            <person name="Chen C."/>
            <person name="Shaw J."/>
            <person name="Wu H."/>
            <person name="Hsiao K."/>
            <person name="Chao Y."/>
            <person name="Chu M."/>
            <person name="Cheng C."/>
            <person name="Hour A."/>
            <person name="Lee P."/>
            <person name="Lin S."/>
            <person name="Lin Y."/>
            <person name="Liou J."/>
            <person name="Liu S."/>
            <person name="Hsing Y."/>
            <person name="Raghuvanshi S."/>
            <person name="Mohanty A."/>
            <person name="Bharti A.K."/>
            <person name="Gaur A."/>
            <person name="Gupta V."/>
            <person name="Kumar D."/>
            <person name="Ravi V."/>
            <person name="Vij S."/>
            <person name="Kapur A."/>
            <person name="Khurana P."/>
            <person name="Khurana P."/>
            <person name="Khurana J.P."/>
            <person name="Tyagi A.K."/>
            <person name="Gaikwad K."/>
            <person name="Singh A."/>
            <person name="Dalal V."/>
            <person name="Srivastava S."/>
            <person name="Dixit A."/>
            <person name="Pal A.K."/>
            <person name="Ghazi I.A."/>
            <person name="Yadav M."/>
            <person name="Pandit A."/>
            <person name="Bhargava A."/>
            <person name="Sureshbabu K."/>
            <person name="Batra K."/>
            <person name="Sharma T.R."/>
            <person name="Mohapatra T."/>
            <person name="Singh N.K."/>
            <person name="Messing J."/>
            <person name="Nelson A.B."/>
            <person name="Fuks G."/>
            <person name="Kavchok S."/>
            <person name="Keizer G."/>
            <person name="Linton E."/>
            <person name="Llaca V."/>
            <person name="Song R."/>
            <person name="Tanyolac B."/>
            <person name="Young S."/>
            <person name="Ho-Il K."/>
            <person name="Hahn J.H."/>
            <person name="Sangsakoo G."/>
            <person name="Vanavichit A."/>
            <person name="de Mattos Luiz.A.T."/>
            <person name="Zimmer P.D."/>
            <person name="Malone G."/>
            <person name="Dellagostin O."/>
            <person name="de Oliveira A.C."/>
            <person name="Bevan M."/>
            <person name="Bancroft I."/>
            <person name="Minx P."/>
            <person name="Cordum H."/>
            <person name="Wilson R."/>
            <person name="Cheng Z."/>
            <person name="Jin W."/>
            <person name="Jiang J."/>
            <person name="Leong S.A."/>
            <person name="Iwama H."/>
            <person name="Gojobori T."/>
            <person name="Itoh T."/>
            <person name="Niimura Y."/>
            <person name="Fujii Y."/>
            <person name="Habara T."/>
            <person name="Sakai H."/>
            <person name="Sato Y."/>
            <person name="Wilson G."/>
            <person name="Kumar K."/>
            <person name="McCouch S."/>
            <person name="Juretic N."/>
            <person name="Hoen D."/>
            <person name="Wright S."/>
            <person name="Bruskiewich R."/>
            <person name="Bureau T."/>
            <person name="Miyao A."/>
            <person name="Hirochika H."/>
            <person name="Nishikawa T."/>
            <person name="Kadowaki K."/>
            <person name="Sugiura M."/>
            <person name="Burr B."/>
            <person name="Sasaki T."/>
        </authorList>
    </citation>
    <scope>NUCLEOTIDE SEQUENCE [LARGE SCALE GENOMIC DNA]</scope>
    <source>
        <strain evidence="3">cv. Nipponbare</strain>
    </source>
</reference>
<name>A0A0P0W044_ORYSJ</name>
<dbReference type="eggNOG" id="ENOG502R55A">
    <property type="taxonomic scope" value="Eukaryota"/>
</dbReference>
<organism evidence="2 3">
    <name type="scientific">Oryza sativa subsp. japonica</name>
    <name type="common">Rice</name>
    <dbReference type="NCBI Taxonomy" id="39947"/>
    <lineage>
        <taxon>Eukaryota</taxon>
        <taxon>Viridiplantae</taxon>
        <taxon>Streptophyta</taxon>
        <taxon>Embryophyta</taxon>
        <taxon>Tracheophyta</taxon>
        <taxon>Spermatophyta</taxon>
        <taxon>Magnoliopsida</taxon>
        <taxon>Liliopsida</taxon>
        <taxon>Poales</taxon>
        <taxon>Poaceae</taxon>
        <taxon>BOP clade</taxon>
        <taxon>Oryzoideae</taxon>
        <taxon>Oryzeae</taxon>
        <taxon>Oryzinae</taxon>
        <taxon>Oryza</taxon>
        <taxon>Oryza sativa</taxon>
    </lineage>
</organism>
<sequence length="91" mass="10072">MDLRAATAARPSGVSRPPMRTRSGEKRSWMAVPSARNSGLERIWYLMLPPLLLWARIFSMASAVLTGTVDFSTTILSERETSAMMRAALSQ</sequence>
<evidence type="ECO:0000313" key="2">
    <source>
        <dbReference type="EMBL" id="BAS85215.1"/>
    </source>
</evidence>
<evidence type="ECO:0000256" key="1">
    <source>
        <dbReference type="SAM" id="MobiDB-lite"/>
    </source>
</evidence>
<reference evidence="2 3" key="2">
    <citation type="journal article" date="2013" name="Plant Cell Physiol.">
        <title>Rice Annotation Project Database (RAP-DB): an integrative and interactive database for rice genomics.</title>
        <authorList>
            <person name="Sakai H."/>
            <person name="Lee S.S."/>
            <person name="Tanaka T."/>
            <person name="Numa H."/>
            <person name="Kim J."/>
            <person name="Kawahara Y."/>
            <person name="Wakimoto H."/>
            <person name="Yang C.C."/>
            <person name="Iwamoto M."/>
            <person name="Abe T."/>
            <person name="Yamada Y."/>
            <person name="Muto A."/>
            <person name="Inokuchi H."/>
            <person name="Ikemura T."/>
            <person name="Matsumoto T."/>
            <person name="Sasaki T."/>
            <person name="Itoh T."/>
        </authorList>
    </citation>
    <scope>NUCLEOTIDE SEQUENCE [LARGE SCALE GENOMIC DNA]</scope>
    <source>
        <strain evidence="3">cv. Nipponbare</strain>
    </source>
</reference>
<evidence type="ECO:0000313" key="3">
    <source>
        <dbReference type="Proteomes" id="UP000059680"/>
    </source>
</evidence>
<dbReference type="Gramene" id="Os03t0604432-01">
    <property type="protein sequence ID" value="Os03t0604432-01"/>
    <property type="gene ID" value="Os03g0604432"/>
</dbReference>
<feature type="region of interest" description="Disordered" evidence="1">
    <location>
        <begin position="1"/>
        <end position="30"/>
    </location>
</feature>
<protein>
    <submittedName>
        <fullName evidence="2">Os03g0604432 protein</fullName>
    </submittedName>
</protein>
<dbReference type="InParanoid" id="A0A0P0W044"/>